<name>M1ZZG2_CLOBO</name>
<dbReference type="Gene3D" id="3.30.2400.10">
    <property type="entry name" value="Major capsid protein gp5"/>
    <property type="match status" value="1"/>
</dbReference>
<comment type="caution">
    <text evidence="3">The sequence shown here is derived from an EMBL/GenBank/DDBJ whole genome shotgun (WGS) entry which is preliminary data.</text>
</comment>
<dbReference type="NCBIfam" id="TIGR01554">
    <property type="entry name" value="major_cap_HK97"/>
    <property type="match status" value="1"/>
</dbReference>
<comment type="subcellular location">
    <subcellularLocation>
        <location evidence="1">Virion</location>
    </subcellularLocation>
</comment>
<gene>
    <name evidence="3" type="ORF">CFSAN001627_03620</name>
</gene>
<feature type="domain" description="Phage capsid-like C-terminal" evidence="2">
    <location>
        <begin position="55"/>
        <end position="323"/>
    </location>
</feature>
<evidence type="ECO:0000259" key="2">
    <source>
        <dbReference type="Pfam" id="PF05065"/>
    </source>
</evidence>
<dbReference type="EMBL" id="AMXI01000197">
    <property type="protein sequence ID" value="EKN42975.1"/>
    <property type="molecule type" value="Genomic_DNA"/>
</dbReference>
<dbReference type="Proteomes" id="UP000011944">
    <property type="component" value="Unassembled WGS sequence"/>
</dbReference>
<dbReference type="Gene3D" id="3.30.2320.10">
    <property type="entry name" value="hypothetical protein PF0899 domain"/>
    <property type="match status" value="1"/>
</dbReference>
<dbReference type="InterPro" id="IPR024455">
    <property type="entry name" value="Phage_capsid"/>
</dbReference>
<dbReference type="InterPro" id="IPR054612">
    <property type="entry name" value="Phage_capsid-like_C"/>
</dbReference>
<dbReference type="AlphaFoldDB" id="M1ZZG2"/>
<reference evidence="3 4" key="2">
    <citation type="submission" date="2013-03" db="EMBL/GenBank/DDBJ databases">
        <title>Diversity in Clostridium botulinum.</title>
        <authorList>
            <person name="Timme R.E."/>
            <person name="Allard M."/>
            <person name="Luo Y."/>
            <person name="Strain E."/>
            <person name="Gonzalez-Escalona N."/>
            <person name="Brown E."/>
        </authorList>
    </citation>
    <scope>NUCLEOTIDE SEQUENCE [LARGE SCALE GENOMIC DNA]</scope>
    <source>
        <strain evidence="3 4">CFSAN001627</strain>
    </source>
</reference>
<dbReference type="PATRIC" id="fig|1232189.3.peg.593"/>
<evidence type="ECO:0000313" key="3">
    <source>
        <dbReference type="EMBL" id="EKN42975.1"/>
    </source>
</evidence>
<dbReference type="SUPFAM" id="SSF56563">
    <property type="entry name" value="Major capsid protein gp5"/>
    <property type="match status" value="1"/>
</dbReference>
<sequence>MELKMQRVSFGGETKNVMTDLEKKEVEEFKSYARTGSIGESLEKKAMSSDSNPDGGIFLPENIASNIITRLRKISPIRQVADIITISKGNEYKLPREKGGEYESGWVGERQERPTTGNDTFEIVKIPVHEMYAEPKITQTLLDDSAFNFESYIADRIANRFAQLEGTAFVRGNGVNQPEGFLNNNEIEQITAKLDFDGLLKLVYGLDAEYSNGAVFMCKRSTIRDIRTLKDNNGQYLWQPSTQMGQPATVLGYGIYEADDMPVAAAGGLPIAFGNFREGYQIVDKQGFVTIRDNLTSKPWIKFYTTKRVGGGVKKPETIKILKQS</sequence>
<evidence type="ECO:0000256" key="1">
    <source>
        <dbReference type="ARBA" id="ARBA00004328"/>
    </source>
</evidence>
<organism evidence="3 4">
    <name type="scientific">Clostridium botulinum CFSAN001627</name>
    <dbReference type="NCBI Taxonomy" id="1232189"/>
    <lineage>
        <taxon>Bacteria</taxon>
        <taxon>Bacillati</taxon>
        <taxon>Bacillota</taxon>
        <taxon>Clostridia</taxon>
        <taxon>Eubacteriales</taxon>
        <taxon>Clostridiaceae</taxon>
        <taxon>Clostridium</taxon>
    </lineage>
</organism>
<protein>
    <submittedName>
        <fullName evidence="3">Phage major capsid protein, HK97</fullName>
    </submittedName>
</protein>
<evidence type="ECO:0000313" key="4">
    <source>
        <dbReference type="Proteomes" id="UP000011944"/>
    </source>
</evidence>
<accession>M1ZZG2</accession>
<dbReference type="Pfam" id="PF05065">
    <property type="entry name" value="Phage_capsid"/>
    <property type="match status" value="1"/>
</dbReference>
<reference evidence="3 4" key="1">
    <citation type="submission" date="2012-10" db="EMBL/GenBank/DDBJ databases">
        <authorList>
            <person name="Strain E.A."/>
            <person name="Brown E."/>
            <person name="Allard M.W."/>
            <person name="Gonzalez-Escalona N."/>
            <person name="Timme R."/>
        </authorList>
    </citation>
    <scope>NUCLEOTIDE SEQUENCE [LARGE SCALE GENOMIC DNA]</scope>
    <source>
        <strain evidence="3 4">CFSAN001627</strain>
    </source>
</reference>
<proteinExistence type="predicted"/>